<gene>
    <name evidence="9" type="ORF">OIK44_20545</name>
</gene>
<dbReference type="EMBL" id="JAQQXR010000009">
    <property type="protein sequence ID" value="MDC8759982.1"/>
    <property type="molecule type" value="Genomic_DNA"/>
</dbReference>
<dbReference type="InterPro" id="IPR008707">
    <property type="entry name" value="B-propeller_PilY1"/>
</dbReference>
<comment type="caution">
    <text evidence="9">The sequence shown here is derived from an EMBL/GenBank/DDBJ whole genome shotgun (WGS) entry which is preliminary data.</text>
</comment>
<protein>
    <submittedName>
        <fullName evidence="9">PilC/PilY family type IV pilus protein</fullName>
    </submittedName>
</protein>
<keyword evidence="10" id="KW-1185">Reference proteome</keyword>
<evidence type="ECO:0000313" key="10">
    <source>
        <dbReference type="Proteomes" id="UP001221208"/>
    </source>
</evidence>
<keyword evidence="7" id="KW-0732">Signal</keyword>
<feature type="signal peptide" evidence="7">
    <location>
        <begin position="1"/>
        <end position="25"/>
    </location>
</feature>
<sequence>MNIQLPALPAAALLALSLLALPGGAATTNIAQVPLLNIDGTGSVKPNLMLLFDNSGSMDQAYTPDYVNDNLCRSRADLASGVTGCNVGHPPFMSPDFNKQYYNPAIRYAPPIKADGSYYDEMNAANTSNWTVVTGDGFGAHKTDMYGSGISNTNLVTGFPDLKWCDPSDSSNCRLNTATYTYPNNSFYSSATKSGNPYYYTISVAEYCTDDTMKTCKSTSVGAAAPAGYPVPAKVRWCNSTALTTCQAKRVGTYIYPRYSTVLGTTASYGTIAIGASATTTSLSITSVTIPDPSTARTITNGTVTASTGTNTLAKQQALASALAASIIAKTGLTTQYWACVNTPVSQPSVAACSSYGIVLGGDNIVAVLPVVCSGSKSAANCTVVDDASRAGWGITVNSPTVTISAAVNYVPPTAVLSVSGTSSSTSPTPVLASVNYKGAALATSISLGKSASAATVAGLIVSKIGVAGTVRAYAGGNAITPACAALSSPTTKVCIVESNGSANGGAITVGTLNNTANGNLAFATTAAAGYVAAANAVTDAIPIATTALAAPSTFSRVDIVSTRDNYPIAVDRSDCVTAAGSCSYAEEMTNFANWYAYYKTRLQMMKTSVGIAFAPLTANYRVGYAKLSVMGAAGAVDIKPGEFNATARATWYTTLYNTTTSGSTPTRPAMHNIGKMFANLSPYNYDPGAEVVQFPCQQNFMILTTDGYWNGGSAAEVLNNDNVENAARFCTKAGGCVDTRTQSQPSISDVALYWYNGGSNTGTVSLRPALEPDMTKPGLVSAGAGENTHLHMTTYTLGLGVDGIMSYDPDYDNAKIKVGGDFYKLISGVSSGCAWNSNNAYVWPNPDTTNTASTVQERVDDLWHAAINGHGKYFSASDPKEVVAGLSEAITKLQVKVGAAAAAATSTPNISQEDKDIFSATFTTVRWFGELSDRYIDTVTGVVVPEVKWSTSAQLGKQVGSATDTRTILWLDPVTNTLKNFLFSEMLVAGHALEQSWFANQCGALAQCTLLSADNKSIANSGANMVNWLRGQQQYANDTIYRSYYTPAADPSSSVTPVPVVLGDVASAKPAYLYDARKAYLLDGYAAFKAASLARTRTLFAAANDGMLHAFYAPNAALATVPAGQEGGKEIWAYAPRITMKKLALQASTGYGTNHQFSVDGSPELADVQIGGVWKTVLVAGLNGGGRGYYAIDVTNPTSPQALWELCADSVVCAKNDPDLGLSFGNPQFGKWNNKWVVYLTSGYNNVPGVDGVASGSGLGYLYIVDVATGTVLKKISTGSGSLATPSGLAKITAITANPASDPVTTYIYGGDNQGQMWRFDLSDASGASVPVLKMGDAGTAKPITTRPDVTTCKVDTRSAEGTVTSTAQRVVVFGTGRLLDIPDVTDISTQSLYLLKDSGATIADLRGSSMVEQTLSRIGTGGSYTVTDNDVDLSLKNGWYLDWKVNAGERMNLDPKIVSGAINVVTNIPSAESTCTVGGTSNVYQYDACSGSYVSTDQVVGGTLSNNSAAVGFIIIRLPSGAYKMVTTLADGKMITNSLAAPNAIGAHKVGWRRVKE</sequence>
<feature type="chain" id="PRO_5045564825" evidence="7">
    <location>
        <begin position="26"/>
        <end position="1559"/>
    </location>
</feature>
<evidence type="ECO:0000256" key="3">
    <source>
        <dbReference type="ARBA" id="ARBA00022558"/>
    </source>
</evidence>
<organism evidence="9 10">
    <name type="scientific">Janthinobacterium fluminis</name>
    <dbReference type="NCBI Taxonomy" id="2987524"/>
    <lineage>
        <taxon>Bacteria</taxon>
        <taxon>Pseudomonadati</taxon>
        <taxon>Pseudomonadota</taxon>
        <taxon>Betaproteobacteria</taxon>
        <taxon>Burkholderiales</taxon>
        <taxon>Oxalobacteraceae</taxon>
        <taxon>Janthinobacterium</taxon>
    </lineage>
</organism>
<evidence type="ECO:0000256" key="7">
    <source>
        <dbReference type="SAM" id="SignalP"/>
    </source>
</evidence>
<dbReference type="Pfam" id="PF05567">
    <property type="entry name" value="T4P_PilY1"/>
    <property type="match status" value="1"/>
</dbReference>
<reference evidence="9 10" key="1">
    <citation type="submission" date="2022-10" db="EMBL/GenBank/DDBJ databases">
        <title>Janthinobacterium sp. hw3 Genome sequencing.</title>
        <authorList>
            <person name="Park S."/>
        </authorList>
    </citation>
    <scope>NUCLEOTIDE SEQUENCE [LARGE SCALE GENOMIC DNA]</scope>
    <source>
        <strain evidence="10">hw3</strain>
    </source>
</reference>
<evidence type="ECO:0000313" key="9">
    <source>
        <dbReference type="EMBL" id="MDC8759982.1"/>
    </source>
</evidence>
<name>A0ABT5K4Q6_9BURK</name>
<evidence type="ECO:0000256" key="2">
    <source>
        <dbReference type="ARBA" id="ARBA00008387"/>
    </source>
</evidence>
<evidence type="ECO:0000256" key="6">
    <source>
        <dbReference type="ARBA" id="ARBA00023263"/>
    </source>
</evidence>
<dbReference type="RefSeq" id="WP_273673495.1">
    <property type="nucleotide sequence ID" value="NZ_JAQQXR010000009.1"/>
</dbReference>
<keyword evidence="4" id="KW-0479">Metal-binding</keyword>
<dbReference type="InterPro" id="IPR011047">
    <property type="entry name" value="Quinoprotein_ADH-like_sf"/>
</dbReference>
<evidence type="ECO:0000256" key="4">
    <source>
        <dbReference type="ARBA" id="ARBA00022723"/>
    </source>
</evidence>
<proteinExistence type="inferred from homology"/>
<dbReference type="Proteomes" id="UP001221208">
    <property type="component" value="Unassembled WGS sequence"/>
</dbReference>
<accession>A0ABT5K4Q6</accession>
<keyword evidence="6" id="KW-0281">Fimbrium</keyword>
<dbReference type="SUPFAM" id="SSF50998">
    <property type="entry name" value="Quinoprotein alcohol dehydrogenase-like"/>
    <property type="match status" value="1"/>
</dbReference>
<keyword evidence="3" id="KW-1029">Fimbrium biogenesis</keyword>
<evidence type="ECO:0000256" key="1">
    <source>
        <dbReference type="ARBA" id="ARBA00004561"/>
    </source>
</evidence>
<comment type="subcellular location">
    <subcellularLocation>
        <location evidence="1">Fimbrium</location>
    </subcellularLocation>
</comment>
<evidence type="ECO:0000256" key="5">
    <source>
        <dbReference type="ARBA" id="ARBA00022837"/>
    </source>
</evidence>
<keyword evidence="5" id="KW-0106">Calcium</keyword>
<evidence type="ECO:0000259" key="8">
    <source>
        <dbReference type="Pfam" id="PF05567"/>
    </source>
</evidence>
<comment type="similarity">
    <text evidence="2">Belongs to the PilY1 family.</text>
</comment>
<feature type="domain" description="PilY1 beta-propeller" evidence="8">
    <location>
        <begin position="1077"/>
        <end position="1415"/>
    </location>
</feature>